<dbReference type="RefSeq" id="WP_286354956.1">
    <property type="nucleotide sequence ID" value="NZ_AP027079.1"/>
</dbReference>
<accession>A0ABM8DN43</accession>
<proteinExistence type="predicted"/>
<feature type="region of interest" description="Disordered" evidence="1">
    <location>
        <begin position="131"/>
        <end position="156"/>
    </location>
</feature>
<dbReference type="EMBL" id="AP027079">
    <property type="protein sequence ID" value="BDU68333.1"/>
    <property type="molecule type" value="Genomic_DNA"/>
</dbReference>
<organism evidence="3 4">
    <name type="scientific">Geothrix oryzae</name>
    <dbReference type="NCBI Taxonomy" id="2927975"/>
    <lineage>
        <taxon>Bacteria</taxon>
        <taxon>Pseudomonadati</taxon>
        <taxon>Acidobacteriota</taxon>
        <taxon>Holophagae</taxon>
        <taxon>Holophagales</taxon>
        <taxon>Holophagaceae</taxon>
        <taxon>Geothrix</taxon>
    </lineage>
</organism>
<reference evidence="4" key="1">
    <citation type="journal article" date="2023" name="Int. J. Syst. Evol. Microbiol.">
        <title>Mesoterricola silvestris gen. nov., sp. nov., Mesoterricola sediminis sp. nov., Geothrix oryzae sp. nov., Geothrix edaphica sp. nov., Geothrix rubra sp. nov., and Geothrix limicola sp. nov., six novel members of Acidobacteriota isolated from soils.</title>
        <authorList>
            <person name="Itoh H."/>
            <person name="Sugisawa Y."/>
            <person name="Mise K."/>
            <person name="Xu Z."/>
            <person name="Kuniyasu M."/>
            <person name="Ushijima N."/>
            <person name="Kawano K."/>
            <person name="Kobayashi E."/>
            <person name="Shiratori Y."/>
            <person name="Masuda Y."/>
            <person name="Senoo K."/>
        </authorList>
    </citation>
    <scope>NUCLEOTIDE SEQUENCE [LARGE SCALE GENOMIC DNA]</scope>
    <source>
        <strain evidence="4">Red222</strain>
    </source>
</reference>
<keyword evidence="2" id="KW-0812">Transmembrane</keyword>
<keyword evidence="2" id="KW-0472">Membrane</keyword>
<sequence length="182" mass="20046">MSWSDPARRFEPAEDVQLRAELRDLLGLGPVVASAPAVPGANPNMGPNPELTALADDLRREALRRRRTERKRPSWGLLAAAALPLLAALAGMGTWGFQQKQRADGLAAQAQQQSRELDRLAAAHASDLAKERQAKEEVQQQLQLASKKGGGRKADPYLVIPVEKPLKFQSDDYQRVKQKPQQ</sequence>
<evidence type="ECO:0000256" key="2">
    <source>
        <dbReference type="SAM" id="Phobius"/>
    </source>
</evidence>
<feature type="transmembrane region" description="Helical" evidence="2">
    <location>
        <begin position="75"/>
        <end position="97"/>
    </location>
</feature>
<evidence type="ECO:0000256" key="1">
    <source>
        <dbReference type="SAM" id="MobiDB-lite"/>
    </source>
</evidence>
<evidence type="ECO:0000313" key="4">
    <source>
        <dbReference type="Proteomes" id="UP001242010"/>
    </source>
</evidence>
<keyword evidence="4" id="KW-1185">Reference proteome</keyword>
<name>A0ABM8DN43_9BACT</name>
<gene>
    <name evidence="3" type="ORF">GETHOR_04340</name>
</gene>
<dbReference type="Proteomes" id="UP001242010">
    <property type="component" value="Chromosome"/>
</dbReference>
<keyword evidence="2" id="KW-1133">Transmembrane helix</keyword>
<protein>
    <submittedName>
        <fullName evidence="3">Uncharacterized protein</fullName>
    </submittedName>
</protein>
<evidence type="ECO:0000313" key="3">
    <source>
        <dbReference type="EMBL" id="BDU68333.1"/>
    </source>
</evidence>